<keyword evidence="2" id="KW-1185">Reference proteome</keyword>
<organism evidence="1 2">
    <name type="scientific">Halosegnis longus</name>
    <dbReference type="NCBI Taxonomy" id="2216012"/>
    <lineage>
        <taxon>Archaea</taxon>
        <taxon>Methanobacteriati</taxon>
        <taxon>Methanobacteriota</taxon>
        <taxon>Stenosarchaea group</taxon>
        <taxon>Halobacteria</taxon>
        <taxon>Halobacteriales</taxon>
        <taxon>Natronomonadaceae</taxon>
        <taxon>Halosegnis</taxon>
    </lineage>
</organism>
<dbReference type="RefSeq" id="WP_075937826.1">
    <property type="nucleotide sequence ID" value="NZ_BDJH01000002.1"/>
</dbReference>
<dbReference type="EMBL" id="RJJC01000001">
    <property type="protein sequence ID" value="RNJ25562.1"/>
    <property type="molecule type" value="Genomic_DNA"/>
</dbReference>
<accession>A0AAJ4R7G6</accession>
<name>A0AAJ4R7G6_9EURY</name>
<evidence type="ECO:0000313" key="2">
    <source>
        <dbReference type="Proteomes" id="UP000270581"/>
    </source>
</evidence>
<dbReference type="Proteomes" id="UP000270581">
    <property type="component" value="Unassembled WGS sequence"/>
</dbReference>
<gene>
    <name evidence="1" type="ORF">Nmn1133_01925</name>
</gene>
<dbReference type="AlphaFoldDB" id="A0AAJ4R7G6"/>
<evidence type="ECO:0000313" key="1">
    <source>
        <dbReference type="EMBL" id="RNJ25562.1"/>
    </source>
</evidence>
<comment type="caution">
    <text evidence="1">The sequence shown here is derived from an EMBL/GenBank/DDBJ whole genome shotgun (WGS) entry which is preliminary data.</text>
</comment>
<proteinExistence type="predicted"/>
<sequence>MRTATFGDGDDDLVLVLGWGNRFEHPGVEWLTDQFEEYTIHGFQLPITIRDFDAEYLDPVRAVTNGLDEYRLLTHSTGGLIGAFLDDYETAVHCSPWWGFHDDLDNPIVSLAMRLPIATPILPAGIEQDLLGELTTDERYAENPKRAAPTFLREAHRAQQRLPPFDTERASVFYTPTDAVVSAGAIEERVPESHRVAYDGGHELFASRCRGDHIETVRAALDSGPEALAGERKP</sequence>
<protein>
    <submittedName>
        <fullName evidence="1">Alpha/beta hydrolase</fullName>
    </submittedName>
</protein>
<keyword evidence="1" id="KW-0378">Hydrolase</keyword>
<reference evidence="1 2" key="1">
    <citation type="submission" date="2018-11" db="EMBL/GenBank/DDBJ databases">
        <title>Genome sequences of Natronomonas sp. CBA1133.</title>
        <authorList>
            <person name="Roh S.W."/>
            <person name="Cha I.-T."/>
        </authorList>
    </citation>
    <scope>NUCLEOTIDE SEQUENCE [LARGE SCALE GENOMIC DNA]</scope>
    <source>
        <strain evidence="1 2">CBA1133</strain>
    </source>
</reference>
<dbReference type="GO" id="GO:0016787">
    <property type="term" value="F:hydrolase activity"/>
    <property type="evidence" value="ECO:0007669"/>
    <property type="project" value="UniProtKB-KW"/>
</dbReference>